<dbReference type="InterPro" id="IPR045865">
    <property type="entry name" value="ACT-like_dom_sf"/>
</dbReference>
<dbReference type="GO" id="GO:0005524">
    <property type="term" value="F:ATP binding"/>
    <property type="evidence" value="ECO:0007669"/>
    <property type="project" value="UniProtKB-KW"/>
</dbReference>
<dbReference type="InterPro" id="IPR005260">
    <property type="entry name" value="Asp_kin_monofn"/>
</dbReference>
<dbReference type="GO" id="GO:0005829">
    <property type="term" value="C:cytosol"/>
    <property type="evidence" value="ECO:0007669"/>
    <property type="project" value="TreeGrafter"/>
</dbReference>
<dbReference type="Gene3D" id="3.30.2130.10">
    <property type="entry name" value="VC0802-like"/>
    <property type="match status" value="1"/>
</dbReference>
<dbReference type="Pfam" id="PF13840">
    <property type="entry name" value="ACT_7"/>
    <property type="match status" value="1"/>
</dbReference>
<keyword evidence="8 14" id="KW-0547">Nucleotide-binding</keyword>
<dbReference type="FunFam" id="3.40.1160.10:FF:000002">
    <property type="entry name" value="Aspartokinase"/>
    <property type="match status" value="1"/>
</dbReference>
<comment type="function">
    <text evidence="1">Catalyzes the phosphorylation of the beta-carboxyl group of aspartic acid with ATP to yield 4-phospho-L-aspartate, which is involved in the branched biosynthetic pathway leading to the biosynthesis of amino acids threonine, isoleucine and methionine.</text>
</comment>
<dbReference type="UniPathway" id="UPA00051">
    <property type="reaction ID" value="UER00462"/>
</dbReference>
<feature type="binding site" evidence="14">
    <location>
        <position position="77"/>
    </location>
    <ligand>
        <name>substrate</name>
    </ligand>
</feature>
<dbReference type="GO" id="GO:0004072">
    <property type="term" value="F:aspartate kinase activity"/>
    <property type="evidence" value="ECO:0007669"/>
    <property type="project" value="UniProtKB-EC"/>
</dbReference>
<keyword evidence="20" id="KW-1185">Reference proteome</keyword>
<gene>
    <name evidence="19" type="ORF">SAMN02745180_01705</name>
</gene>
<sequence length="404" mass="44721">MRTIVQKFGGTSVASKSSREMVMKKILDKKNSGFKVVVVVSAMGRKESPYSTDSLIELINKSTLSPRELDLLLSCGEIISAVVLSNLLNEEGYKSIVYTGYQAGIKTNDNFGCADIIDIDPINIANSLGKDYIVIVAGFQGANREGDITTLGRGGSDITAVALGKALKSQCVEIYTDVDGIMTADPSIVPNAKLLDSMCYSEVYQLAEDGAKVIHPKAVEIAQKYNIPIKIKNTFTKSEGTTIKNTQTIPSKDMKDIQNQKILTAITYKKRRVQVIIDVDSENDNTENLMEGITKNNISIDLINFFVDKKIFTIDKEDLTILENILKKGNYKYKIIDNCCKISATGYKMHGMPGVMARITKTLSREGIRILQSADSHNTIWCLIDEKNTDKAIKALHNEFKLYE</sequence>
<dbReference type="AlphaFoldDB" id="A0A1M5XK48"/>
<evidence type="ECO:0000256" key="6">
    <source>
        <dbReference type="ARBA" id="ARBA00022605"/>
    </source>
</evidence>
<evidence type="ECO:0000256" key="11">
    <source>
        <dbReference type="ARBA" id="ARBA00022915"/>
    </source>
</evidence>
<evidence type="ECO:0000256" key="7">
    <source>
        <dbReference type="ARBA" id="ARBA00022679"/>
    </source>
</evidence>
<dbReference type="EC" id="2.7.2.4" evidence="15"/>
<evidence type="ECO:0000256" key="16">
    <source>
        <dbReference type="RuleBase" id="RU004249"/>
    </source>
</evidence>
<dbReference type="GO" id="GO:0019877">
    <property type="term" value="P:diaminopimelate biosynthetic process"/>
    <property type="evidence" value="ECO:0007669"/>
    <property type="project" value="UniProtKB-KW"/>
</dbReference>
<evidence type="ECO:0000256" key="1">
    <source>
        <dbReference type="ARBA" id="ARBA00003121"/>
    </source>
</evidence>
<evidence type="ECO:0000256" key="14">
    <source>
        <dbReference type="PIRSR" id="PIRSR000726-1"/>
    </source>
</evidence>
<name>A0A1M5XK48_9FIRM</name>
<feature type="binding site" evidence="14">
    <location>
        <begin position="7"/>
        <end position="10"/>
    </location>
    <ligand>
        <name>ATP</name>
        <dbReference type="ChEBI" id="CHEBI:30616"/>
    </ligand>
</feature>
<dbReference type="GO" id="GO:0009089">
    <property type="term" value="P:lysine biosynthetic process via diaminopimelate"/>
    <property type="evidence" value="ECO:0007669"/>
    <property type="project" value="UniProtKB-UniPathway"/>
</dbReference>
<evidence type="ECO:0000256" key="3">
    <source>
        <dbReference type="ARBA" id="ARBA00004986"/>
    </source>
</evidence>
<dbReference type="GO" id="GO:0009090">
    <property type="term" value="P:homoserine biosynthetic process"/>
    <property type="evidence" value="ECO:0007669"/>
    <property type="project" value="TreeGrafter"/>
</dbReference>
<dbReference type="PANTHER" id="PTHR21499:SF3">
    <property type="entry name" value="ASPARTOKINASE"/>
    <property type="match status" value="1"/>
</dbReference>
<comment type="catalytic activity">
    <reaction evidence="13 15">
        <text>L-aspartate + ATP = 4-phospho-L-aspartate + ADP</text>
        <dbReference type="Rhea" id="RHEA:23776"/>
        <dbReference type="ChEBI" id="CHEBI:29991"/>
        <dbReference type="ChEBI" id="CHEBI:30616"/>
        <dbReference type="ChEBI" id="CHEBI:57535"/>
        <dbReference type="ChEBI" id="CHEBI:456216"/>
        <dbReference type="EC" id="2.7.2.4"/>
    </reaction>
</comment>
<protein>
    <recommendedName>
        <fullName evidence="15">Aspartokinase</fullName>
        <ecNumber evidence="15">2.7.2.4</ecNumber>
    </recommendedName>
</protein>
<evidence type="ECO:0000259" key="17">
    <source>
        <dbReference type="Pfam" id="PF00696"/>
    </source>
</evidence>
<evidence type="ECO:0000256" key="5">
    <source>
        <dbReference type="ARBA" id="ARBA00010122"/>
    </source>
</evidence>
<evidence type="ECO:0000256" key="10">
    <source>
        <dbReference type="ARBA" id="ARBA00022840"/>
    </source>
</evidence>
<dbReference type="NCBIfam" id="NF006068">
    <property type="entry name" value="PRK08210.1"/>
    <property type="match status" value="1"/>
</dbReference>
<keyword evidence="11" id="KW-0220">Diaminopimelate biosynthesis</keyword>
<dbReference type="PROSITE" id="PS00324">
    <property type="entry name" value="ASPARTOKINASE"/>
    <property type="match status" value="1"/>
</dbReference>
<evidence type="ECO:0000256" key="9">
    <source>
        <dbReference type="ARBA" id="ARBA00022777"/>
    </source>
</evidence>
<organism evidence="19 20">
    <name type="scientific">Sporanaerobacter acetigenes DSM 13106</name>
    <dbReference type="NCBI Taxonomy" id="1123281"/>
    <lineage>
        <taxon>Bacteria</taxon>
        <taxon>Bacillati</taxon>
        <taxon>Bacillota</taxon>
        <taxon>Tissierellia</taxon>
        <taxon>Tissierellales</taxon>
        <taxon>Sporanaerobacteraceae</taxon>
        <taxon>Sporanaerobacter</taxon>
    </lineage>
</organism>
<dbReference type="Gene3D" id="3.40.1160.10">
    <property type="entry name" value="Acetylglutamate kinase-like"/>
    <property type="match status" value="1"/>
</dbReference>
<evidence type="ECO:0000256" key="15">
    <source>
        <dbReference type="RuleBase" id="RU003448"/>
    </source>
</evidence>
<dbReference type="InterPro" id="IPR036393">
    <property type="entry name" value="AceGlu_kinase-like_sf"/>
</dbReference>
<reference evidence="19 20" key="1">
    <citation type="submission" date="2016-11" db="EMBL/GenBank/DDBJ databases">
        <authorList>
            <person name="Jaros S."/>
            <person name="Januszkiewicz K."/>
            <person name="Wedrychowicz H."/>
        </authorList>
    </citation>
    <scope>NUCLEOTIDE SEQUENCE [LARGE SCALE GENOMIC DNA]</scope>
    <source>
        <strain evidence="19 20">DSM 13106</strain>
    </source>
</reference>
<proteinExistence type="inferred from homology"/>
<evidence type="ECO:0000256" key="12">
    <source>
        <dbReference type="ARBA" id="ARBA00023154"/>
    </source>
</evidence>
<evidence type="ECO:0000256" key="8">
    <source>
        <dbReference type="ARBA" id="ARBA00022741"/>
    </source>
</evidence>
<accession>A0A1M5XK48</accession>
<evidence type="ECO:0000259" key="18">
    <source>
        <dbReference type="Pfam" id="PF13840"/>
    </source>
</evidence>
<keyword evidence="7 15" id="KW-0808">Transferase</keyword>
<comment type="pathway">
    <text evidence="4 16">Amino-acid biosynthesis; L-threonine biosynthesis; L-threonine from L-aspartate: step 1/5.</text>
</comment>
<keyword evidence="9 15" id="KW-0418">Kinase</keyword>
<feature type="binding site" evidence="14">
    <location>
        <position position="52"/>
    </location>
    <ligand>
        <name>substrate</name>
    </ligand>
</feature>
<dbReference type="RefSeq" id="WP_072744374.1">
    <property type="nucleotide sequence ID" value="NZ_FQXR01000007.1"/>
</dbReference>
<evidence type="ECO:0000313" key="19">
    <source>
        <dbReference type="EMBL" id="SHI00126.1"/>
    </source>
</evidence>
<evidence type="ECO:0000256" key="2">
    <source>
        <dbReference type="ARBA" id="ARBA00004766"/>
    </source>
</evidence>
<evidence type="ECO:0000256" key="4">
    <source>
        <dbReference type="ARBA" id="ARBA00005139"/>
    </source>
</evidence>
<dbReference type="SUPFAM" id="SSF53633">
    <property type="entry name" value="Carbamate kinase-like"/>
    <property type="match status" value="1"/>
</dbReference>
<dbReference type="Proteomes" id="UP000184389">
    <property type="component" value="Unassembled WGS sequence"/>
</dbReference>
<dbReference type="PIRSF" id="PIRSF000726">
    <property type="entry name" value="Asp_kin"/>
    <property type="match status" value="1"/>
</dbReference>
<dbReference type="NCBIfam" id="TIGR00657">
    <property type="entry name" value="asp_kinases"/>
    <property type="match status" value="1"/>
</dbReference>
<dbReference type="GO" id="GO:0009088">
    <property type="term" value="P:threonine biosynthetic process"/>
    <property type="evidence" value="ECO:0007669"/>
    <property type="project" value="UniProtKB-UniPathway"/>
</dbReference>
<dbReference type="Pfam" id="PF00696">
    <property type="entry name" value="AA_kinase"/>
    <property type="match status" value="1"/>
</dbReference>
<keyword evidence="12" id="KW-0457">Lysine biosynthesis</keyword>
<dbReference type="InterPro" id="IPR027795">
    <property type="entry name" value="CASTOR_ACT_dom"/>
</dbReference>
<feature type="domain" description="CASTOR ACT" evidence="18">
    <location>
        <begin position="335"/>
        <end position="398"/>
    </location>
</feature>
<feature type="domain" description="Aspartate/glutamate/uridylate kinase" evidence="17">
    <location>
        <begin position="3"/>
        <end position="233"/>
    </location>
</feature>
<keyword evidence="6 16" id="KW-0028">Amino-acid biosynthesis</keyword>
<dbReference type="SUPFAM" id="SSF55021">
    <property type="entry name" value="ACT-like"/>
    <property type="match status" value="2"/>
</dbReference>
<feature type="binding site" evidence="14">
    <location>
        <begin position="212"/>
        <end position="213"/>
    </location>
    <ligand>
        <name>ATP</name>
        <dbReference type="ChEBI" id="CHEBI:30616"/>
    </ligand>
</feature>
<feature type="binding site" evidence="14">
    <location>
        <begin position="176"/>
        <end position="177"/>
    </location>
    <ligand>
        <name>ATP</name>
        <dbReference type="ChEBI" id="CHEBI:30616"/>
    </ligand>
</feature>
<comment type="pathway">
    <text evidence="3 16">Amino-acid biosynthesis; L-methionine biosynthesis via de novo pathway; L-homoserine from L-aspartate: step 1/3.</text>
</comment>
<dbReference type="UniPathway" id="UPA00050">
    <property type="reaction ID" value="UER00461"/>
</dbReference>
<dbReference type="UniPathway" id="UPA00034">
    <property type="reaction ID" value="UER00015"/>
</dbReference>
<comment type="pathway">
    <text evidence="2 16">Amino-acid biosynthesis; L-lysine biosynthesis via DAP pathway; (S)-tetrahydrodipicolinate from L-aspartate: step 1/4.</text>
</comment>
<comment type="similarity">
    <text evidence="5 15">Belongs to the aspartokinase family.</text>
</comment>
<dbReference type="EMBL" id="FQXR01000007">
    <property type="protein sequence ID" value="SHI00126.1"/>
    <property type="molecule type" value="Genomic_DNA"/>
</dbReference>
<evidence type="ECO:0000313" key="20">
    <source>
        <dbReference type="Proteomes" id="UP000184389"/>
    </source>
</evidence>
<dbReference type="InterPro" id="IPR018042">
    <property type="entry name" value="Aspartate_kinase_CS"/>
</dbReference>
<dbReference type="InterPro" id="IPR001341">
    <property type="entry name" value="Asp_kinase"/>
</dbReference>
<dbReference type="STRING" id="1123281.SAMN02745180_01705"/>
<keyword evidence="10 14" id="KW-0067">ATP-binding</keyword>
<dbReference type="PANTHER" id="PTHR21499">
    <property type="entry name" value="ASPARTATE KINASE"/>
    <property type="match status" value="1"/>
</dbReference>
<dbReference type="InterPro" id="IPR001048">
    <property type="entry name" value="Asp/Glu/Uridylate_kinase"/>
</dbReference>
<dbReference type="OrthoDB" id="9799110at2"/>
<evidence type="ECO:0000256" key="13">
    <source>
        <dbReference type="ARBA" id="ARBA00047872"/>
    </source>
</evidence>